<accession>A0A8J4WRT7</accession>
<feature type="transmembrane region" description="Helical" evidence="6">
    <location>
        <begin position="120"/>
        <end position="141"/>
    </location>
</feature>
<feature type="transmembrane region" description="Helical" evidence="6">
    <location>
        <begin position="20"/>
        <end position="44"/>
    </location>
</feature>
<evidence type="ECO:0000313" key="8">
    <source>
        <dbReference type="Proteomes" id="UP000748531"/>
    </source>
</evidence>
<comment type="similarity">
    <text evidence="2">Belongs to the UPF0220 family.</text>
</comment>
<evidence type="ECO:0000256" key="1">
    <source>
        <dbReference type="ARBA" id="ARBA00004141"/>
    </source>
</evidence>
<sequence length="149" mass="16464">MSIRDCFEGCEVENPRNLAVSVISGFVFALAWWLAIDAACIYATEDFPGAYHTIGVFGTIAFVLVNIIPNHALREDYDERQIGRRCAFVCLFVAFLMAFSCVIAALWVLFGAYVAAGKSIIWPGVAVLLQNLLLCGSSLLFRFGRKQDD</sequence>
<proteinExistence type="inferred from homology"/>
<keyword evidence="5 6" id="KW-0472">Membrane</keyword>
<comment type="subcellular location">
    <subcellularLocation>
        <location evidence="1">Membrane</location>
        <topology evidence="1">Multi-pass membrane protein</topology>
    </subcellularLocation>
</comment>
<evidence type="ECO:0000313" key="7">
    <source>
        <dbReference type="EMBL" id="KAF5401785.1"/>
    </source>
</evidence>
<keyword evidence="3 6" id="KW-0812">Transmembrane</keyword>
<feature type="transmembrane region" description="Helical" evidence="6">
    <location>
        <begin position="50"/>
        <end position="68"/>
    </location>
</feature>
<dbReference type="PANTHER" id="PTHR13180">
    <property type="entry name" value="SMALL MEMBRANE PROTEIN-RELATED"/>
    <property type="match status" value="1"/>
</dbReference>
<evidence type="ECO:0000256" key="3">
    <source>
        <dbReference type="ARBA" id="ARBA00022692"/>
    </source>
</evidence>
<gene>
    <name evidence="7" type="ORF">PHET_04843</name>
</gene>
<evidence type="ECO:0000256" key="2">
    <source>
        <dbReference type="ARBA" id="ARBA00005335"/>
    </source>
</evidence>
<evidence type="ECO:0000256" key="4">
    <source>
        <dbReference type="ARBA" id="ARBA00022989"/>
    </source>
</evidence>
<name>A0A8J4WRT7_9TREM</name>
<dbReference type="Pfam" id="PF05255">
    <property type="entry name" value="UPF0220"/>
    <property type="match status" value="1"/>
</dbReference>
<reference evidence="7" key="1">
    <citation type="submission" date="2019-05" db="EMBL/GenBank/DDBJ databases">
        <title>Annotation for the trematode Paragonimus heterotremus.</title>
        <authorList>
            <person name="Choi Y.-J."/>
        </authorList>
    </citation>
    <scope>NUCLEOTIDE SEQUENCE</scope>
    <source>
        <strain evidence="7">LC</strain>
    </source>
</reference>
<dbReference type="Proteomes" id="UP000748531">
    <property type="component" value="Unassembled WGS sequence"/>
</dbReference>
<organism evidence="7 8">
    <name type="scientific">Paragonimus heterotremus</name>
    <dbReference type="NCBI Taxonomy" id="100268"/>
    <lineage>
        <taxon>Eukaryota</taxon>
        <taxon>Metazoa</taxon>
        <taxon>Spiralia</taxon>
        <taxon>Lophotrochozoa</taxon>
        <taxon>Platyhelminthes</taxon>
        <taxon>Trematoda</taxon>
        <taxon>Digenea</taxon>
        <taxon>Plagiorchiida</taxon>
        <taxon>Troglotremata</taxon>
        <taxon>Troglotrematidae</taxon>
        <taxon>Paragonimus</taxon>
    </lineage>
</organism>
<evidence type="ECO:0008006" key="9">
    <source>
        <dbReference type="Google" id="ProtNLM"/>
    </source>
</evidence>
<keyword evidence="8" id="KW-1185">Reference proteome</keyword>
<dbReference type="EMBL" id="LUCH01002243">
    <property type="protein sequence ID" value="KAF5401785.1"/>
    <property type="molecule type" value="Genomic_DNA"/>
</dbReference>
<feature type="transmembrane region" description="Helical" evidence="6">
    <location>
        <begin position="88"/>
        <end position="114"/>
    </location>
</feature>
<comment type="caution">
    <text evidence="7">The sequence shown here is derived from an EMBL/GenBank/DDBJ whole genome shotgun (WGS) entry which is preliminary data.</text>
</comment>
<dbReference type="GO" id="GO:0016020">
    <property type="term" value="C:membrane"/>
    <property type="evidence" value="ECO:0007669"/>
    <property type="project" value="UniProtKB-SubCell"/>
</dbReference>
<dbReference type="OrthoDB" id="268928at2759"/>
<keyword evidence="4 6" id="KW-1133">Transmembrane helix</keyword>
<protein>
    <recommendedName>
        <fullName evidence="9">Transmembrane protein 50B</fullName>
    </recommendedName>
</protein>
<dbReference type="AlphaFoldDB" id="A0A8J4WRT7"/>
<evidence type="ECO:0000256" key="6">
    <source>
        <dbReference type="SAM" id="Phobius"/>
    </source>
</evidence>
<dbReference type="InterPro" id="IPR007919">
    <property type="entry name" value="UPF0220"/>
</dbReference>
<evidence type="ECO:0000256" key="5">
    <source>
        <dbReference type="ARBA" id="ARBA00023136"/>
    </source>
</evidence>